<organism evidence="2 3">
    <name type="scientific">Nocardiopsis lambiniae</name>
    <dbReference type="NCBI Taxonomy" id="3075539"/>
    <lineage>
        <taxon>Bacteria</taxon>
        <taxon>Bacillati</taxon>
        <taxon>Actinomycetota</taxon>
        <taxon>Actinomycetes</taxon>
        <taxon>Streptosporangiales</taxon>
        <taxon>Nocardiopsidaceae</taxon>
        <taxon>Nocardiopsis</taxon>
    </lineage>
</organism>
<evidence type="ECO:0000256" key="1">
    <source>
        <dbReference type="SAM" id="MobiDB-lite"/>
    </source>
</evidence>
<feature type="compositionally biased region" description="Basic and acidic residues" evidence="1">
    <location>
        <begin position="101"/>
        <end position="120"/>
    </location>
</feature>
<name>A0ABU2MC90_9ACTN</name>
<dbReference type="GO" id="GO:0016853">
    <property type="term" value="F:isomerase activity"/>
    <property type="evidence" value="ECO:0007669"/>
    <property type="project" value="UniProtKB-KW"/>
</dbReference>
<protein>
    <submittedName>
        <fullName evidence="2">Maleylpyruvate isomerase N-terminal domain-containing protein</fullName>
    </submittedName>
</protein>
<dbReference type="EMBL" id="JAVREP010000011">
    <property type="protein sequence ID" value="MDT0330299.1"/>
    <property type="molecule type" value="Genomic_DNA"/>
</dbReference>
<proteinExistence type="predicted"/>
<sequence>MDTHRHIEALAAEGRLLADAARRAGFHAPAPTRPGWTVRDLLGRTGRVHRRAAAHAASGNGGPAVEGEVARGRSPLPADEPYRVPWDRSASGPEVFSGDPRAPRPWRDPARVRRKDRPDVSKNTSTPRPPVFTCAYGVLTEVGGLG</sequence>
<keyword evidence="2" id="KW-0413">Isomerase</keyword>
<feature type="region of interest" description="Disordered" evidence="1">
    <location>
        <begin position="49"/>
        <end position="130"/>
    </location>
</feature>
<evidence type="ECO:0000313" key="3">
    <source>
        <dbReference type="Proteomes" id="UP001183390"/>
    </source>
</evidence>
<gene>
    <name evidence="2" type="ORF">RM479_17935</name>
</gene>
<dbReference type="RefSeq" id="WP_311512867.1">
    <property type="nucleotide sequence ID" value="NZ_JAVREP010000011.1"/>
</dbReference>
<reference evidence="3" key="1">
    <citation type="submission" date="2023-07" db="EMBL/GenBank/DDBJ databases">
        <title>30 novel species of actinomycetes from the DSMZ collection.</title>
        <authorList>
            <person name="Nouioui I."/>
        </authorList>
    </citation>
    <scope>NUCLEOTIDE SEQUENCE [LARGE SCALE GENOMIC DNA]</scope>
    <source>
        <strain evidence="3">DSM 44743</strain>
    </source>
</reference>
<accession>A0ABU2MC90</accession>
<dbReference type="Proteomes" id="UP001183390">
    <property type="component" value="Unassembled WGS sequence"/>
</dbReference>
<evidence type="ECO:0000313" key="2">
    <source>
        <dbReference type="EMBL" id="MDT0330299.1"/>
    </source>
</evidence>
<comment type="caution">
    <text evidence="2">The sequence shown here is derived from an EMBL/GenBank/DDBJ whole genome shotgun (WGS) entry which is preliminary data.</text>
</comment>
<keyword evidence="3" id="KW-1185">Reference proteome</keyword>